<evidence type="ECO:0000313" key="2">
    <source>
        <dbReference type="Proteomes" id="UP001500822"/>
    </source>
</evidence>
<evidence type="ECO:0008006" key="3">
    <source>
        <dbReference type="Google" id="ProtNLM"/>
    </source>
</evidence>
<comment type="caution">
    <text evidence="1">The sequence shown here is derived from an EMBL/GenBank/DDBJ whole genome shotgun (WGS) entry which is preliminary data.</text>
</comment>
<accession>A0ABP8ZKB2</accession>
<keyword evidence="2" id="KW-1185">Reference proteome</keyword>
<dbReference type="InterPro" id="IPR011055">
    <property type="entry name" value="Dup_hybrid_motif"/>
</dbReference>
<proteinExistence type="predicted"/>
<reference evidence="2" key="1">
    <citation type="journal article" date="2019" name="Int. J. Syst. Evol. Microbiol.">
        <title>The Global Catalogue of Microorganisms (GCM) 10K type strain sequencing project: providing services to taxonomists for standard genome sequencing and annotation.</title>
        <authorList>
            <consortium name="The Broad Institute Genomics Platform"/>
            <consortium name="The Broad Institute Genome Sequencing Center for Infectious Disease"/>
            <person name="Wu L."/>
            <person name="Ma J."/>
        </authorList>
    </citation>
    <scope>NUCLEOTIDE SEQUENCE [LARGE SCALE GENOMIC DNA]</scope>
    <source>
        <strain evidence="2">JCM 18077</strain>
    </source>
</reference>
<name>A0ABP8ZKB2_9ACTN</name>
<evidence type="ECO:0000313" key="1">
    <source>
        <dbReference type="EMBL" id="GAA4758934.1"/>
    </source>
</evidence>
<organism evidence="1 2">
    <name type="scientific">Gordonia alkaliphila</name>
    <dbReference type="NCBI Taxonomy" id="1053547"/>
    <lineage>
        <taxon>Bacteria</taxon>
        <taxon>Bacillati</taxon>
        <taxon>Actinomycetota</taxon>
        <taxon>Actinomycetes</taxon>
        <taxon>Mycobacteriales</taxon>
        <taxon>Gordoniaceae</taxon>
        <taxon>Gordonia</taxon>
    </lineage>
</organism>
<dbReference type="Proteomes" id="UP001500822">
    <property type="component" value="Unassembled WGS sequence"/>
</dbReference>
<sequence length="463" mass="48789">MVSLALSPLGAGSARAASDLVVPFESGVPWYVCQGYNGAPSHHGNLKYGLDMTTESARGRDGCWGNPNAATGRLVTSPGPGTATQYSGGGAGNWVCVRLDSGGSMSFMHLNAGGRASGRVSTGSPIGSVARAGESDNGGYAHAHLYAHTGSNCGTNDRVPFTGRFHLTGAPDLPYSAGVANQHAGARFLRSGSTAPSSTSSSSDLWLIKTRNTGSRKVEVHKVGAGSNYRDGEVHAATWFDTADQNNGYFQVVGNDLYFIKTRNTGSGKVEVHSATASSGYKSGQHHVTWFGTGDQNNGWFQMVGNELWFIKTKNTSSKRAEVHNATAASGYKQATVHAASWIGSNDEGNGWFQMVGNDLWFIKTKNTGSGKVEVHSATASSGYRNAGVHSATWLGTADRANGWFQMVGNDLWFIKTTNTGSNGKVEVHNATASSGYGKATLQTATWFSSGDRSNGWFQLGSK</sequence>
<dbReference type="Gene3D" id="2.70.70.10">
    <property type="entry name" value="Glucose Permease (Domain IIA)"/>
    <property type="match status" value="1"/>
</dbReference>
<gene>
    <name evidence="1" type="ORF">GCM10023217_34280</name>
</gene>
<protein>
    <recommendedName>
        <fullName evidence="3">Peptidoglycan DD-metalloendopeptidase family protein</fullName>
    </recommendedName>
</protein>
<dbReference type="EMBL" id="BAABIE010000027">
    <property type="protein sequence ID" value="GAA4758934.1"/>
    <property type="molecule type" value="Genomic_DNA"/>
</dbReference>